<feature type="signal peptide" evidence="2">
    <location>
        <begin position="1"/>
        <end position="22"/>
    </location>
</feature>
<keyword evidence="1" id="KW-0812">Transmembrane</keyword>
<dbReference type="AlphaFoldDB" id="A0A1V9ZIH1"/>
<evidence type="ECO:0000313" key="3">
    <source>
        <dbReference type="EMBL" id="OQR97610.1"/>
    </source>
</evidence>
<reference evidence="3 4" key="1">
    <citation type="journal article" date="2014" name="Genome Biol. Evol.">
        <title>The secreted proteins of Achlya hypogyna and Thraustotheca clavata identify the ancestral oomycete secretome and reveal gene acquisitions by horizontal gene transfer.</title>
        <authorList>
            <person name="Misner I."/>
            <person name="Blouin N."/>
            <person name="Leonard G."/>
            <person name="Richards T.A."/>
            <person name="Lane C.E."/>
        </authorList>
    </citation>
    <scope>NUCLEOTIDE SEQUENCE [LARGE SCALE GENOMIC DNA]</scope>
    <source>
        <strain evidence="3 4">ATCC 48635</strain>
    </source>
</reference>
<dbReference type="EMBL" id="JNBR01000100">
    <property type="protein sequence ID" value="OQR97610.1"/>
    <property type="molecule type" value="Genomic_DNA"/>
</dbReference>
<keyword evidence="2" id="KW-0732">Signal</keyword>
<dbReference type="Proteomes" id="UP000243579">
    <property type="component" value="Unassembled WGS sequence"/>
</dbReference>
<evidence type="ECO:0000256" key="1">
    <source>
        <dbReference type="SAM" id="Phobius"/>
    </source>
</evidence>
<evidence type="ECO:0000256" key="2">
    <source>
        <dbReference type="SAM" id="SignalP"/>
    </source>
</evidence>
<keyword evidence="4" id="KW-1185">Reference proteome</keyword>
<organism evidence="3 4">
    <name type="scientific">Achlya hypogyna</name>
    <name type="common">Oomycete</name>
    <name type="synonym">Protoachlya hypogyna</name>
    <dbReference type="NCBI Taxonomy" id="1202772"/>
    <lineage>
        <taxon>Eukaryota</taxon>
        <taxon>Sar</taxon>
        <taxon>Stramenopiles</taxon>
        <taxon>Oomycota</taxon>
        <taxon>Saprolegniomycetes</taxon>
        <taxon>Saprolegniales</taxon>
        <taxon>Achlyaceae</taxon>
        <taxon>Achlya</taxon>
    </lineage>
</organism>
<comment type="caution">
    <text evidence="3">The sequence shown here is derived from an EMBL/GenBank/DDBJ whole genome shotgun (WGS) entry which is preliminary data.</text>
</comment>
<feature type="transmembrane region" description="Helical" evidence="1">
    <location>
        <begin position="210"/>
        <end position="230"/>
    </location>
</feature>
<gene>
    <name evidence="3" type="ORF">ACHHYP_10188</name>
</gene>
<sequence>MGKRWRRPATAVVCYVLQATRAQQLVNPQATNQVFGAIWLQGVKITADALVGSCFDGYGLQGCANANTTSMHYGISNQFVPGKSYCLQCCSNPTPLGNDETWDLTCPLTPLEQSVVVNDVDKEYVFARRRNLTDTGLIYCSWPKRTKSLFLVGYTLDLVVAEYTASMGSVFWVGVEACTVTALESATLPTTFVERIRLVSVRSSYSPSHWWYFLLAGLLVVAAFAGYVLYRGYVRNEHCINCASKLVVYHSLCLLCILCGCRLHAPPPKVFCAEEYEKELEASVVSSQSETIE</sequence>
<proteinExistence type="predicted"/>
<evidence type="ECO:0000313" key="4">
    <source>
        <dbReference type="Proteomes" id="UP000243579"/>
    </source>
</evidence>
<dbReference type="OrthoDB" id="74672at2759"/>
<protein>
    <submittedName>
        <fullName evidence="3">Uncharacterized protein</fullName>
    </submittedName>
</protein>
<keyword evidence="1" id="KW-0472">Membrane</keyword>
<accession>A0A1V9ZIH1</accession>
<feature type="chain" id="PRO_5013184406" evidence="2">
    <location>
        <begin position="23"/>
        <end position="293"/>
    </location>
</feature>
<name>A0A1V9ZIH1_ACHHY</name>
<keyword evidence="1" id="KW-1133">Transmembrane helix</keyword>